<feature type="region of interest" description="Disordered" evidence="19">
    <location>
        <begin position="441"/>
        <end position="461"/>
    </location>
</feature>
<keyword evidence="5" id="KW-0600">Photoreceptor protein</keyword>
<dbReference type="PROSITE" id="PS50011">
    <property type="entry name" value="PROTEIN_KINASE_DOM"/>
    <property type="match status" value="1"/>
</dbReference>
<dbReference type="InterPro" id="IPR011009">
    <property type="entry name" value="Kinase-like_dom_sf"/>
</dbReference>
<feature type="domain" description="PAC" evidence="22">
    <location>
        <begin position="604"/>
        <end position="658"/>
    </location>
</feature>
<evidence type="ECO:0000259" key="22">
    <source>
        <dbReference type="PROSITE" id="PS50113"/>
    </source>
</evidence>
<feature type="domain" description="PAS" evidence="21">
    <location>
        <begin position="530"/>
        <end position="603"/>
    </location>
</feature>
<comment type="cofactor">
    <cofactor evidence="1">
        <name>FMN</name>
        <dbReference type="ChEBI" id="CHEBI:58210"/>
    </cofactor>
</comment>
<feature type="domain" description="Protein kinase" evidence="20">
    <location>
        <begin position="731"/>
        <end position="1019"/>
    </location>
</feature>
<evidence type="ECO:0000256" key="3">
    <source>
        <dbReference type="ARBA" id="ARBA00012513"/>
    </source>
</evidence>
<dbReference type="Gene3D" id="3.30.450.20">
    <property type="entry name" value="PAS domain"/>
    <property type="match status" value="2"/>
</dbReference>
<feature type="binding site" evidence="18">
    <location>
        <position position="760"/>
    </location>
    <ligand>
        <name>ATP</name>
        <dbReference type="ChEBI" id="CHEBI:30616"/>
    </ligand>
</feature>
<keyword evidence="6" id="KW-0716">Sensory transduction</keyword>
<feature type="region of interest" description="Disordered" evidence="19">
    <location>
        <begin position="1"/>
        <end position="31"/>
    </location>
</feature>
<evidence type="ECO:0000256" key="11">
    <source>
        <dbReference type="ARBA" id="ARBA00022741"/>
    </source>
</evidence>
<dbReference type="GO" id="GO:0005524">
    <property type="term" value="F:ATP binding"/>
    <property type="evidence" value="ECO:0007669"/>
    <property type="project" value="UniProtKB-UniRule"/>
</dbReference>
<dbReference type="CDD" id="cd05574">
    <property type="entry name" value="STKc_phototropin_like"/>
    <property type="match status" value="1"/>
</dbReference>
<dbReference type="SMART" id="SM00086">
    <property type="entry name" value="PAC"/>
    <property type="match status" value="2"/>
</dbReference>
<feature type="compositionally biased region" description="Basic and acidic residues" evidence="19">
    <location>
        <begin position="66"/>
        <end position="75"/>
    </location>
</feature>
<evidence type="ECO:0000256" key="2">
    <source>
        <dbReference type="ARBA" id="ARBA00009903"/>
    </source>
</evidence>
<feature type="compositionally biased region" description="Polar residues" evidence="19">
    <location>
        <begin position="224"/>
        <end position="242"/>
    </location>
</feature>
<dbReference type="SMART" id="SM00091">
    <property type="entry name" value="PAS"/>
    <property type="match status" value="2"/>
</dbReference>
<organism evidence="23">
    <name type="scientific">Tetraclinis sp. BC-2016</name>
    <dbReference type="NCBI Taxonomy" id="1799637"/>
    <lineage>
        <taxon>Eukaryota</taxon>
        <taxon>Viridiplantae</taxon>
        <taxon>Streptophyta</taxon>
        <taxon>Embryophyta</taxon>
        <taxon>Tracheophyta</taxon>
        <taxon>Spermatophyta</taxon>
        <taxon>Pinopsida</taxon>
        <taxon>Pinidae</taxon>
        <taxon>Conifers II</taxon>
        <taxon>Cupressales</taxon>
        <taxon>Cupressaceae</taxon>
        <taxon>Tetraclinis</taxon>
    </lineage>
</organism>
<feature type="compositionally biased region" description="Polar residues" evidence="19">
    <location>
        <begin position="1"/>
        <end position="16"/>
    </location>
</feature>
<evidence type="ECO:0000256" key="19">
    <source>
        <dbReference type="SAM" id="MobiDB-lite"/>
    </source>
</evidence>
<evidence type="ECO:0000256" key="13">
    <source>
        <dbReference type="ARBA" id="ARBA00022840"/>
    </source>
</evidence>
<comment type="catalytic activity">
    <reaction evidence="17">
        <text>L-seryl-[protein] + ATP = O-phospho-L-seryl-[protein] + ADP + H(+)</text>
        <dbReference type="Rhea" id="RHEA:17989"/>
        <dbReference type="Rhea" id="RHEA-COMP:9863"/>
        <dbReference type="Rhea" id="RHEA-COMP:11604"/>
        <dbReference type="ChEBI" id="CHEBI:15378"/>
        <dbReference type="ChEBI" id="CHEBI:29999"/>
        <dbReference type="ChEBI" id="CHEBI:30616"/>
        <dbReference type="ChEBI" id="CHEBI:83421"/>
        <dbReference type="ChEBI" id="CHEBI:456216"/>
        <dbReference type="EC" id="2.7.11.1"/>
    </reaction>
</comment>
<evidence type="ECO:0000313" key="23">
    <source>
        <dbReference type="EMBL" id="AML76602.1"/>
    </source>
</evidence>
<evidence type="ECO:0000259" key="20">
    <source>
        <dbReference type="PROSITE" id="PS50011"/>
    </source>
</evidence>
<evidence type="ECO:0000256" key="8">
    <source>
        <dbReference type="ARBA" id="ARBA00022643"/>
    </source>
</evidence>
<dbReference type="InterPro" id="IPR000719">
    <property type="entry name" value="Prot_kinase_dom"/>
</dbReference>
<dbReference type="GO" id="GO:0009882">
    <property type="term" value="F:blue light photoreceptor activity"/>
    <property type="evidence" value="ECO:0007669"/>
    <property type="project" value="UniProtKB-ARBA"/>
</dbReference>
<dbReference type="Gene3D" id="1.10.510.10">
    <property type="entry name" value="Transferase(Phosphotransferase) domain 1"/>
    <property type="match status" value="1"/>
</dbReference>
<dbReference type="InterPro" id="IPR035965">
    <property type="entry name" value="PAS-like_dom_sf"/>
</dbReference>
<dbReference type="InterPro" id="IPR008271">
    <property type="entry name" value="Ser/Thr_kinase_AS"/>
</dbReference>
<feature type="compositionally biased region" description="Polar residues" evidence="19">
    <location>
        <begin position="446"/>
        <end position="457"/>
    </location>
</feature>
<evidence type="ECO:0000256" key="1">
    <source>
        <dbReference type="ARBA" id="ARBA00001917"/>
    </source>
</evidence>
<dbReference type="PANTHER" id="PTHR45637">
    <property type="entry name" value="FLIPPASE KINASE 1-RELATED"/>
    <property type="match status" value="1"/>
</dbReference>
<feature type="domain" description="PAS" evidence="21">
    <location>
        <begin position="248"/>
        <end position="321"/>
    </location>
</feature>
<sequence>MESSRLGHTSTANPSLYSLGKSPYSPATPQDSRVSLEVFNLVGSSLPSASPHDGMQDDGLPSTRTQEAKEDDYQRIEQGQRSQSGRLTGTVSKWMALTEESSNAITSNSESSKMEILTEFPSVMKKQPEIIHNVKAEVASKQAAPMTSPETKMNETREIQDIASVELFTSGYSDRSDSGKIISEADMAERAAAWGLKVKTDLGTGRPQGVGLRSSGEEGRVESQRASGSSVRTSEGSDYGSEFNTPQVSKDLKDALSTLQQTFVVSDATKPDFPIVYASAGFFNMTGYTPKQAIGKNCRFLQGPGTDLKEVSRIREALSTGKTYCGRLLNYKKDGTPFWNLLTVTPIKDENGKIIKYIGMQVEVSKYTEGSKERMLRPNGLPESLIRYDARQKDKAFSSVTEVVQVVKHPCPLAQSTIQENACEESVSPLHLELITNKDMEKRKTSTASLHTSQTTSIREESLISTDVGDARQKQSKSGRLSLMGLTRKSQNQRDNHELQPTIEPEILMTKDDEKPDSLDSFERQEEIRQGIDLATTLERIEKNFVITDPRLPDNPIIFASDSFLELTEYTREEILGQNCRFLQGPETDQDTVQKIRDAIKDQREITVQLINYTKSGKKFWNLFHLQPMRDQKGELQYFIGVQLDGSEHVEPLRNRLSEKTELESAKLVKETAGNVGEAVKELPDANLRPEDLWVIHSQLVLPKPHKKGGSSWAAIKKIQESGEQIGLKHFKPIRPLGCGDTGSVHLVELRGTNELYAMKAMDKATMLNRNKVHRACIERHIIDMMDHPFLPTLYASFQTKTHVCLITDFAPGGELFWLLDRQPTKAVKEDAVRFYAAEVVIALEYLHCQGVIYRDLKPENVLLQRDGHVLLTDFDLSFLSSCKPKLIKHPRIPKRMRKAKSEAHPVFVAEPTSTSNSFVGTEEYIAPEIITGTGHSSAVDWWALGILIYEMLYGRTPFRGKNRQKTFANILYKDLIFPSSVPASLAVRQLMRGLLHRDPANRLGSSKGASEIKEHPFFRGIHWALIHCMKPPQLDAPLEIIEKDTDVDSKSAELEWDQ</sequence>
<feature type="region of interest" description="Disordered" evidence="19">
    <location>
        <begin position="205"/>
        <end position="242"/>
    </location>
</feature>
<dbReference type="Pfam" id="PF00069">
    <property type="entry name" value="Pkinase"/>
    <property type="match status" value="1"/>
</dbReference>
<comment type="catalytic activity">
    <reaction evidence="16">
        <text>L-threonyl-[protein] + ATP = O-phospho-L-threonyl-[protein] + ADP + H(+)</text>
        <dbReference type="Rhea" id="RHEA:46608"/>
        <dbReference type="Rhea" id="RHEA-COMP:11060"/>
        <dbReference type="Rhea" id="RHEA-COMP:11605"/>
        <dbReference type="ChEBI" id="CHEBI:15378"/>
        <dbReference type="ChEBI" id="CHEBI:30013"/>
        <dbReference type="ChEBI" id="CHEBI:30616"/>
        <dbReference type="ChEBI" id="CHEBI:61977"/>
        <dbReference type="ChEBI" id="CHEBI:456216"/>
        <dbReference type="EC" id="2.7.11.1"/>
    </reaction>
</comment>
<comment type="similarity">
    <text evidence="2">Belongs to the protein kinase superfamily. AGC Ser/Thr protein kinase family.</text>
</comment>
<dbReference type="PROSITE" id="PS50113">
    <property type="entry name" value="PAC"/>
    <property type="match status" value="2"/>
</dbReference>
<evidence type="ECO:0000256" key="9">
    <source>
        <dbReference type="ARBA" id="ARBA00022679"/>
    </source>
</evidence>
<keyword evidence="8" id="KW-0288">FMN</keyword>
<dbReference type="InterPro" id="IPR001610">
    <property type="entry name" value="PAC"/>
</dbReference>
<evidence type="ECO:0000256" key="17">
    <source>
        <dbReference type="ARBA" id="ARBA00048679"/>
    </source>
</evidence>
<evidence type="ECO:0000256" key="18">
    <source>
        <dbReference type="PROSITE-ProRule" id="PRU10141"/>
    </source>
</evidence>
<keyword evidence="4" id="KW-0723">Serine/threonine-protein kinase</keyword>
<keyword evidence="11 18" id="KW-0547">Nucleotide-binding</keyword>
<evidence type="ECO:0000256" key="6">
    <source>
        <dbReference type="ARBA" id="ARBA00022606"/>
    </source>
</evidence>
<keyword evidence="10" id="KW-0677">Repeat</keyword>
<accession>A0A126WVG9</accession>
<dbReference type="FunFam" id="3.30.200.20:FF:000133">
    <property type="entry name" value="LOV domain-containing protein"/>
    <property type="match status" value="1"/>
</dbReference>
<dbReference type="NCBIfam" id="TIGR00229">
    <property type="entry name" value="sensory_box"/>
    <property type="match status" value="2"/>
</dbReference>
<keyword evidence="9" id="KW-0808">Transferase</keyword>
<dbReference type="CDD" id="cd00130">
    <property type="entry name" value="PAS"/>
    <property type="match status" value="2"/>
</dbReference>
<dbReference type="Gene3D" id="3.30.200.20">
    <property type="entry name" value="Phosphorylase Kinase, domain 1"/>
    <property type="match status" value="1"/>
</dbReference>
<evidence type="ECO:0000256" key="16">
    <source>
        <dbReference type="ARBA" id="ARBA00047899"/>
    </source>
</evidence>
<keyword evidence="15" id="KW-0675">Receptor</keyword>
<protein>
    <recommendedName>
        <fullName evidence="3">non-specific serine/threonine protein kinase</fullName>
        <ecNumber evidence="3">2.7.11.1</ecNumber>
    </recommendedName>
</protein>
<dbReference type="SUPFAM" id="SSF55785">
    <property type="entry name" value="PYP-like sensor domain (PAS domain)"/>
    <property type="match status" value="2"/>
</dbReference>
<dbReference type="InterPro" id="IPR000014">
    <property type="entry name" value="PAS"/>
</dbReference>
<evidence type="ECO:0000259" key="21">
    <source>
        <dbReference type="PROSITE" id="PS50112"/>
    </source>
</evidence>
<dbReference type="PROSITE" id="PS50112">
    <property type="entry name" value="PAS"/>
    <property type="match status" value="2"/>
</dbReference>
<keyword evidence="13 18" id="KW-0067">ATP-binding</keyword>
<dbReference type="GO" id="GO:0004674">
    <property type="term" value="F:protein serine/threonine kinase activity"/>
    <property type="evidence" value="ECO:0007669"/>
    <property type="project" value="UniProtKB-KW"/>
</dbReference>
<reference evidence="23" key="1">
    <citation type="journal article" date="2016" name="Proc. Natl. Acad. Sci. U.S.A.">
        <title>Functional and topological diversity of LOV domain photoreceptors.</title>
        <authorList>
            <person name="Glantz S.T."/>
            <person name="Carpenter E.J."/>
            <person name="Melkonian M."/>
            <person name="Gardner K.H."/>
            <person name="Boyden E.S."/>
            <person name="Wong G.K."/>
            <person name="Chow B.Y."/>
        </authorList>
    </citation>
    <scope>NUCLEOTIDE SEQUENCE</scope>
    <source>
        <strain evidence="23">CGDN_2008653</strain>
    </source>
</reference>
<evidence type="ECO:0000256" key="4">
    <source>
        <dbReference type="ARBA" id="ARBA00022527"/>
    </source>
</evidence>
<feature type="domain" description="PAC" evidence="22">
    <location>
        <begin position="322"/>
        <end position="376"/>
    </location>
</feature>
<dbReference type="EC" id="2.7.11.1" evidence="3"/>
<feature type="region of interest" description="Disordered" evidence="19">
    <location>
        <begin position="44"/>
        <end position="89"/>
    </location>
</feature>
<keyword evidence="12" id="KW-0418">Kinase</keyword>
<dbReference type="AlphaFoldDB" id="A0A126WVG9"/>
<feature type="compositionally biased region" description="Polar residues" evidence="19">
    <location>
        <begin position="77"/>
        <end position="89"/>
    </location>
</feature>
<evidence type="ECO:0000256" key="5">
    <source>
        <dbReference type="ARBA" id="ARBA00022543"/>
    </source>
</evidence>
<dbReference type="Pfam" id="PF13426">
    <property type="entry name" value="PAS_9"/>
    <property type="match status" value="2"/>
</dbReference>
<keyword evidence="7" id="KW-0285">Flavoprotein</keyword>
<name>A0A126WVG9_9CONI</name>
<keyword evidence="14" id="KW-0157">Chromophore</keyword>
<evidence type="ECO:0000256" key="14">
    <source>
        <dbReference type="ARBA" id="ARBA00022991"/>
    </source>
</evidence>
<dbReference type="SMART" id="SM00220">
    <property type="entry name" value="S_TKc"/>
    <property type="match status" value="1"/>
</dbReference>
<dbReference type="FunFam" id="1.10.510.10:FF:000265">
    <property type="entry name" value="Putative LOV domain-containing protein"/>
    <property type="match status" value="1"/>
</dbReference>
<evidence type="ECO:0000256" key="10">
    <source>
        <dbReference type="ARBA" id="ARBA00022737"/>
    </source>
</evidence>
<evidence type="ECO:0000256" key="15">
    <source>
        <dbReference type="ARBA" id="ARBA00023170"/>
    </source>
</evidence>
<dbReference type="InterPro" id="IPR017441">
    <property type="entry name" value="Protein_kinase_ATP_BS"/>
</dbReference>
<dbReference type="PROSITE" id="PS00108">
    <property type="entry name" value="PROTEIN_KINASE_ST"/>
    <property type="match status" value="1"/>
</dbReference>
<dbReference type="PROSITE" id="PS00107">
    <property type="entry name" value="PROTEIN_KINASE_ATP"/>
    <property type="match status" value="1"/>
</dbReference>
<evidence type="ECO:0000256" key="7">
    <source>
        <dbReference type="ARBA" id="ARBA00022630"/>
    </source>
</evidence>
<proteinExistence type="evidence at transcript level"/>
<evidence type="ECO:0000256" key="12">
    <source>
        <dbReference type="ARBA" id="ARBA00022777"/>
    </source>
</evidence>
<dbReference type="EMBL" id="KU698460">
    <property type="protein sequence ID" value="AML76602.1"/>
    <property type="molecule type" value="mRNA"/>
</dbReference>
<dbReference type="InterPro" id="IPR000700">
    <property type="entry name" value="PAS-assoc_C"/>
</dbReference>
<dbReference type="SUPFAM" id="SSF56112">
    <property type="entry name" value="Protein kinase-like (PK-like)"/>
    <property type="match status" value="1"/>
</dbReference>
<dbReference type="FunFam" id="3.30.450.20:FF:000036">
    <property type="entry name" value="Putative LOV domain-containing protein"/>
    <property type="match status" value="1"/>
</dbReference>
<dbReference type="FunFam" id="3.30.450.20:FF:000002">
    <property type="entry name" value="LOV domain-containing protein"/>
    <property type="match status" value="1"/>
</dbReference>